<protein>
    <submittedName>
        <fullName evidence="1">Uncharacterized protein</fullName>
    </submittedName>
</protein>
<gene>
    <name evidence="1" type="ORF">TSG867_LOCUS19080</name>
</gene>
<dbReference type="EMBL" id="CAJOBQ010001311">
    <property type="protein sequence ID" value="CAF4476259.1"/>
    <property type="molecule type" value="Genomic_DNA"/>
</dbReference>
<dbReference type="AlphaFoldDB" id="A0A820U5G9"/>
<name>A0A820U5G9_9BILA</name>
<accession>A0A820U5G9</accession>
<proteinExistence type="predicted"/>
<evidence type="ECO:0000313" key="1">
    <source>
        <dbReference type="EMBL" id="CAF4476259.1"/>
    </source>
</evidence>
<dbReference type="Proteomes" id="UP000663862">
    <property type="component" value="Unassembled WGS sequence"/>
</dbReference>
<comment type="caution">
    <text evidence="1">The sequence shown here is derived from an EMBL/GenBank/DDBJ whole genome shotgun (WGS) entry which is preliminary data.</text>
</comment>
<reference evidence="1" key="1">
    <citation type="submission" date="2021-02" db="EMBL/GenBank/DDBJ databases">
        <authorList>
            <person name="Nowell W R."/>
        </authorList>
    </citation>
    <scope>NUCLEOTIDE SEQUENCE</scope>
</reference>
<sequence>MITGSSFHSPQGTLITLPASKFEHQVAIPMTILQSYRQYQEQQGESDITFIYWQAMGGDMMLTVSNAFIDPTTEQTGLQCLTCYIADTPLTHNDVTYHESYSYVTNFRPYYHDMIMQDHKLMKAMSNSFHREVILTHAGSNSIYNHQTINYVFEQSELDLSKLDYIYISAGARIVPVRNLVIRHQPIPEYHPSFDKTFKSDNTAVPSTLENIPVVASHFNPAKEQSPPKSIWNQVKHIFSSETSIRKPCSDSVSCLLQYSVKEHNEKYSHPCRFSEICRNMPDHPHLEHIQHSVPKCKYNTTCNKRGDPIHRAQYRHSDLSDYLVPCRNQQSCVYKNETDHKIKYSHGERVPLP</sequence>
<organism evidence="1 2">
    <name type="scientific">Rotaria socialis</name>
    <dbReference type="NCBI Taxonomy" id="392032"/>
    <lineage>
        <taxon>Eukaryota</taxon>
        <taxon>Metazoa</taxon>
        <taxon>Spiralia</taxon>
        <taxon>Gnathifera</taxon>
        <taxon>Rotifera</taxon>
        <taxon>Eurotatoria</taxon>
        <taxon>Bdelloidea</taxon>
        <taxon>Philodinida</taxon>
        <taxon>Philodinidae</taxon>
        <taxon>Rotaria</taxon>
    </lineage>
</organism>
<evidence type="ECO:0000313" key="2">
    <source>
        <dbReference type="Proteomes" id="UP000663862"/>
    </source>
</evidence>